<dbReference type="PATRIC" id="fig|66969.6.peg.554"/>
<keyword evidence="3" id="KW-1185">Reference proteome</keyword>
<organism evidence="2 3">
    <name type="scientific">Legionella waltersii</name>
    <dbReference type="NCBI Taxonomy" id="66969"/>
    <lineage>
        <taxon>Bacteria</taxon>
        <taxon>Pseudomonadati</taxon>
        <taxon>Pseudomonadota</taxon>
        <taxon>Gammaproteobacteria</taxon>
        <taxon>Legionellales</taxon>
        <taxon>Legionellaceae</taxon>
        <taxon>Legionella</taxon>
    </lineage>
</organism>
<sequence length="159" mass="18319">MIDLSKSYRLSRFHFVIVIIVMALLVGIFLRFFSIIQASIEQVSVDVSFLNFQQMIRYHNMVSESKDKHCKILENPSLFKGMGIDGLDTLGDSRATSGGWSYDSKNHSLSYTVHSNSYFRSKIDHKIVIGLYCKNGVVGFNVSDYQWCRDKRIWGCQSW</sequence>
<evidence type="ECO:0000256" key="1">
    <source>
        <dbReference type="SAM" id="Phobius"/>
    </source>
</evidence>
<dbReference type="EMBL" id="LNZB01000009">
    <property type="protein sequence ID" value="KTD82588.1"/>
    <property type="molecule type" value="Genomic_DNA"/>
</dbReference>
<dbReference type="STRING" id="66969.Lwal_0517"/>
<gene>
    <name evidence="2" type="ORF">Lwal_0517</name>
</gene>
<keyword evidence="1" id="KW-1133">Transmembrane helix</keyword>
<dbReference type="AlphaFoldDB" id="A0A0W1AMN5"/>
<reference evidence="2 3" key="1">
    <citation type="submission" date="2015-11" db="EMBL/GenBank/DDBJ databases">
        <title>Genomic analysis of 38 Legionella species identifies large and diverse effector repertoires.</title>
        <authorList>
            <person name="Burstein D."/>
            <person name="Amaro F."/>
            <person name="Zusman T."/>
            <person name="Lifshitz Z."/>
            <person name="Cohen O."/>
            <person name="Gilbert J.A."/>
            <person name="Pupko T."/>
            <person name="Shuman H.A."/>
            <person name="Segal G."/>
        </authorList>
    </citation>
    <scope>NUCLEOTIDE SEQUENCE [LARGE SCALE GENOMIC DNA]</scope>
    <source>
        <strain evidence="2 3">ATCC 51914</strain>
    </source>
</reference>
<evidence type="ECO:0000313" key="3">
    <source>
        <dbReference type="Proteomes" id="UP000054729"/>
    </source>
</evidence>
<dbReference type="RefSeq" id="WP_058479360.1">
    <property type="nucleotide sequence ID" value="NZ_CAAAIQ010000018.1"/>
</dbReference>
<protein>
    <submittedName>
        <fullName evidence="2">Uncharacterized protein</fullName>
    </submittedName>
</protein>
<dbReference type="Proteomes" id="UP000054729">
    <property type="component" value="Unassembled WGS sequence"/>
</dbReference>
<comment type="caution">
    <text evidence="2">The sequence shown here is derived from an EMBL/GenBank/DDBJ whole genome shotgun (WGS) entry which is preliminary data.</text>
</comment>
<evidence type="ECO:0000313" key="2">
    <source>
        <dbReference type="EMBL" id="KTD82588.1"/>
    </source>
</evidence>
<accession>A0A0W1AMN5</accession>
<proteinExistence type="predicted"/>
<dbReference type="OrthoDB" id="5653928at2"/>
<feature type="transmembrane region" description="Helical" evidence="1">
    <location>
        <begin position="12"/>
        <end position="33"/>
    </location>
</feature>
<keyword evidence="1" id="KW-0812">Transmembrane</keyword>
<name>A0A0W1AMN5_9GAMM</name>
<keyword evidence="1" id="KW-0472">Membrane</keyword>